<dbReference type="PANTHER" id="PTHR13710:SF105">
    <property type="entry name" value="ATP-DEPENDENT DNA HELICASE Q1"/>
    <property type="match status" value="1"/>
</dbReference>
<dbReference type="Gene3D" id="1.10.10.10">
    <property type="entry name" value="Winged helix-like DNA-binding domain superfamily/Winged helix DNA-binding domain"/>
    <property type="match status" value="1"/>
</dbReference>
<dbReference type="InterPro" id="IPR036388">
    <property type="entry name" value="WH-like_DNA-bd_sf"/>
</dbReference>
<dbReference type="EC" id="5.6.2.4" evidence="10"/>
<comment type="catalytic activity">
    <reaction evidence="9">
        <text>Couples ATP hydrolysis with the unwinding of duplex DNA by translocating in the 3'-5' direction.</text>
        <dbReference type="EC" id="5.6.2.4"/>
    </reaction>
</comment>
<dbReference type="InterPro" id="IPR001650">
    <property type="entry name" value="Helicase_C-like"/>
</dbReference>
<dbReference type="GO" id="GO:0003677">
    <property type="term" value="F:DNA binding"/>
    <property type="evidence" value="ECO:0007669"/>
    <property type="project" value="UniProtKB-KW"/>
</dbReference>
<dbReference type="InterPro" id="IPR014001">
    <property type="entry name" value="Helicase_ATP-bd"/>
</dbReference>
<keyword evidence="4" id="KW-0378">Hydrolase</keyword>
<dbReference type="CDD" id="cd17920">
    <property type="entry name" value="DEXHc_RecQ"/>
    <property type="match status" value="1"/>
</dbReference>
<dbReference type="FunFam" id="3.40.50.300:FF:001389">
    <property type="entry name" value="ATP-dependent DNA helicase RecQ"/>
    <property type="match status" value="1"/>
</dbReference>
<keyword evidence="5 15" id="KW-0347">Helicase</keyword>
<evidence type="ECO:0000256" key="8">
    <source>
        <dbReference type="ARBA" id="ARBA00023235"/>
    </source>
</evidence>
<dbReference type="Pfam" id="PF00271">
    <property type="entry name" value="Helicase_C"/>
    <property type="match status" value="1"/>
</dbReference>
<reference evidence="15 16" key="1">
    <citation type="submission" date="2016-10" db="EMBL/GenBank/DDBJ databases">
        <authorList>
            <person name="de Groot N.N."/>
        </authorList>
    </citation>
    <scope>NUCLEOTIDE SEQUENCE [LARGE SCALE GENOMIC DNA]</scope>
    <source>
        <strain evidence="15 16">DSM 28286</strain>
    </source>
</reference>
<dbReference type="Pfam" id="PF00270">
    <property type="entry name" value="DEAD"/>
    <property type="match status" value="1"/>
</dbReference>
<dbReference type="GO" id="GO:0016787">
    <property type="term" value="F:hydrolase activity"/>
    <property type="evidence" value="ECO:0007669"/>
    <property type="project" value="UniProtKB-KW"/>
</dbReference>
<dbReference type="InterPro" id="IPR011545">
    <property type="entry name" value="DEAD/DEAH_box_helicase_dom"/>
</dbReference>
<protein>
    <recommendedName>
        <fullName evidence="11">ATP-dependent DNA helicase RecQ</fullName>
        <ecNumber evidence="10">5.6.2.4</ecNumber>
    </recommendedName>
    <alternativeName>
        <fullName evidence="12">DNA 3'-5' helicase RecQ</fullName>
    </alternativeName>
</protein>
<dbReference type="GO" id="GO:0043590">
    <property type="term" value="C:bacterial nucleoid"/>
    <property type="evidence" value="ECO:0007669"/>
    <property type="project" value="TreeGrafter"/>
</dbReference>
<evidence type="ECO:0000256" key="11">
    <source>
        <dbReference type="ARBA" id="ARBA00044535"/>
    </source>
</evidence>
<dbReference type="STRING" id="1465490.SAMN05444277_104111"/>
<dbReference type="GO" id="GO:0043138">
    <property type="term" value="F:3'-5' DNA helicase activity"/>
    <property type="evidence" value="ECO:0007669"/>
    <property type="project" value="UniProtKB-EC"/>
</dbReference>
<accession>A0A1I5UYN2</accession>
<dbReference type="NCBIfam" id="TIGR00614">
    <property type="entry name" value="recQ_fam"/>
    <property type="match status" value="1"/>
</dbReference>
<organism evidence="15 16">
    <name type="scientific">Parafilimonas terrae</name>
    <dbReference type="NCBI Taxonomy" id="1465490"/>
    <lineage>
        <taxon>Bacteria</taxon>
        <taxon>Pseudomonadati</taxon>
        <taxon>Bacteroidota</taxon>
        <taxon>Chitinophagia</taxon>
        <taxon>Chitinophagales</taxon>
        <taxon>Chitinophagaceae</taxon>
        <taxon>Parafilimonas</taxon>
    </lineage>
</organism>
<dbReference type="GO" id="GO:0006310">
    <property type="term" value="P:DNA recombination"/>
    <property type="evidence" value="ECO:0007669"/>
    <property type="project" value="InterPro"/>
</dbReference>
<evidence type="ECO:0000256" key="1">
    <source>
        <dbReference type="ARBA" id="ARBA00005446"/>
    </source>
</evidence>
<dbReference type="InterPro" id="IPR027417">
    <property type="entry name" value="P-loop_NTPase"/>
</dbReference>
<evidence type="ECO:0000256" key="10">
    <source>
        <dbReference type="ARBA" id="ARBA00034808"/>
    </source>
</evidence>
<dbReference type="SMART" id="SM00487">
    <property type="entry name" value="DEXDc"/>
    <property type="match status" value="1"/>
</dbReference>
<dbReference type="PROSITE" id="PS51194">
    <property type="entry name" value="HELICASE_CTER"/>
    <property type="match status" value="1"/>
</dbReference>
<dbReference type="Proteomes" id="UP000199031">
    <property type="component" value="Unassembled WGS sequence"/>
</dbReference>
<keyword evidence="6" id="KW-0067">ATP-binding</keyword>
<dbReference type="InterPro" id="IPR004589">
    <property type="entry name" value="DNA_helicase_ATP-dep_RecQ"/>
</dbReference>
<proteinExistence type="inferred from homology"/>
<dbReference type="EMBL" id="FOXQ01000004">
    <property type="protein sequence ID" value="SFQ00329.1"/>
    <property type="molecule type" value="Genomic_DNA"/>
</dbReference>
<evidence type="ECO:0000259" key="13">
    <source>
        <dbReference type="PROSITE" id="PS51192"/>
    </source>
</evidence>
<gene>
    <name evidence="15" type="ORF">SAMN05444277_104111</name>
</gene>
<dbReference type="Pfam" id="PF16124">
    <property type="entry name" value="RecQ_Zn_bind"/>
    <property type="match status" value="1"/>
</dbReference>
<dbReference type="AlphaFoldDB" id="A0A1I5UYN2"/>
<keyword evidence="3" id="KW-0547">Nucleotide-binding</keyword>
<evidence type="ECO:0000256" key="4">
    <source>
        <dbReference type="ARBA" id="ARBA00022801"/>
    </source>
</evidence>
<evidence type="ECO:0000256" key="9">
    <source>
        <dbReference type="ARBA" id="ARBA00034617"/>
    </source>
</evidence>
<dbReference type="PANTHER" id="PTHR13710">
    <property type="entry name" value="DNA HELICASE RECQ FAMILY MEMBER"/>
    <property type="match status" value="1"/>
</dbReference>
<evidence type="ECO:0000256" key="2">
    <source>
        <dbReference type="ARBA" id="ARBA00022723"/>
    </source>
</evidence>
<evidence type="ECO:0000313" key="15">
    <source>
        <dbReference type="EMBL" id="SFQ00329.1"/>
    </source>
</evidence>
<feature type="domain" description="Helicase ATP-binding" evidence="13">
    <location>
        <begin position="27"/>
        <end position="194"/>
    </location>
</feature>
<dbReference type="GO" id="GO:0006281">
    <property type="term" value="P:DNA repair"/>
    <property type="evidence" value="ECO:0007669"/>
    <property type="project" value="TreeGrafter"/>
</dbReference>
<dbReference type="Gene3D" id="3.40.50.300">
    <property type="entry name" value="P-loop containing nucleotide triphosphate hydrolases"/>
    <property type="match status" value="2"/>
</dbReference>
<evidence type="ECO:0000256" key="3">
    <source>
        <dbReference type="ARBA" id="ARBA00022741"/>
    </source>
</evidence>
<keyword evidence="8" id="KW-0413">Isomerase</keyword>
<comment type="similarity">
    <text evidence="1">Belongs to the helicase family. RecQ subfamily.</text>
</comment>
<evidence type="ECO:0000256" key="7">
    <source>
        <dbReference type="ARBA" id="ARBA00023125"/>
    </source>
</evidence>
<dbReference type="SMART" id="SM00490">
    <property type="entry name" value="HELICc"/>
    <property type="match status" value="1"/>
</dbReference>
<keyword evidence="16" id="KW-1185">Reference proteome</keyword>
<dbReference type="SUPFAM" id="SSF52540">
    <property type="entry name" value="P-loop containing nucleoside triphosphate hydrolases"/>
    <property type="match status" value="1"/>
</dbReference>
<feature type="domain" description="Helicase C-terminal" evidence="14">
    <location>
        <begin position="215"/>
        <end position="361"/>
    </location>
</feature>
<dbReference type="GO" id="GO:0030894">
    <property type="term" value="C:replisome"/>
    <property type="evidence" value="ECO:0007669"/>
    <property type="project" value="TreeGrafter"/>
</dbReference>
<evidence type="ECO:0000313" key="16">
    <source>
        <dbReference type="Proteomes" id="UP000199031"/>
    </source>
</evidence>
<sequence>MRMPSPLSILQQYWRYESFRPQQEAIIESVLNKKDTIALLPTGGGKSICYQIPALMNEGLCLVISPLIALMKDQASTLEKKEIAALTLHSGLTFYEVKQALQNALHGDYKFLFVSPERLQSRIFKEFLPSLNINLIAVDEAHCISQWGYDFRPSYLQVAALREIINAPLLALTASATPVVLEDIKDKLKLKDASIVRQSFQRSNLSYSVFKVDSKINKAIEVLNNVKGSSIVYCKSRKLTKKIAELLRLQNINADFYHAGLPYEMRSEKQQAWIDNKIRVMVCTNAFGMGIDKPDVRTVIHYNVPDCVESYYQEAGRAGRDGKKSYAVLLYNTEDEKELELLPELHFPPIKEIKRIYQCLVDYLQIPVGIGEGNYYNFNLNEFIKNFRLDVFAAMSTLKMLEQEGYISFNETVFIAPTVEFTAPKEVLFDFENAHPQLEPVIKCLLRTYEGIYDNKVSISEKLIARLIKTSVENIKQQLQQLQSLHIIDYTPQKDTPQIYFVTNRAPAQYLVINYERYKQRKADFTKRVETMLRFMQETLVCRGKFIGNYFGDNEINDCGICDNCLKRKSVAINEKEFIVIKEKILSTVNSGNASIQNILYDERHIKKEKLWFVLNFLQSERVIIISADGIVSMPHHD</sequence>
<dbReference type="InterPro" id="IPR032284">
    <property type="entry name" value="RecQ_Zn-bd"/>
</dbReference>
<evidence type="ECO:0000256" key="12">
    <source>
        <dbReference type="ARBA" id="ARBA00044550"/>
    </source>
</evidence>
<keyword evidence="2" id="KW-0479">Metal-binding</keyword>
<dbReference type="GO" id="GO:0005524">
    <property type="term" value="F:ATP binding"/>
    <property type="evidence" value="ECO:0007669"/>
    <property type="project" value="UniProtKB-KW"/>
</dbReference>
<evidence type="ECO:0000256" key="5">
    <source>
        <dbReference type="ARBA" id="ARBA00022806"/>
    </source>
</evidence>
<dbReference type="GO" id="GO:0005737">
    <property type="term" value="C:cytoplasm"/>
    <property type="evidence" value="ECO:0007669"/>
    <property type="project" value="TreeGrafter"/>
</dbReference>
<keyword evidence="7" id="KW-0238">DNA-binding</keyword>
<dbReference type="PROSITE" id="PS51192">
    <property type="entry name" value="HELICASE_ATP_BIND_1"/>
    <property type="match status" value="1"/>
</dbReference>
<evidence type="ECO:0000256" key="6">
    <source>
        <dbReference type="ARBA" id="ARBA00022840"/>
    </source>
</evidence>
<name>A0A1I5UYN2_9BACT</name>
<evidence type="ECO:0000259" key="14">
    <source>
        <dbReference type="PROSITE" id="PS51194"/>
    </source>
</evidence>
<dbReference type="GO" id="GO:0046872">
    <property type="term" value="F:metal ion binding"/>
    <property type="evidence" value="ECO:0007669"/>
    <property type="project" value="UniProtKB-KW"/>
</dbReference>
<dbReference type="GO" id="GO:0009378">
    <property type="term" value="F:four-way junction helicase activity"/>
    <property type="evidence" value="ECO:0007669"/>
    <property type="project" value="TreeGrafter"/>
</dbReference>
<dbReference type="CDD" id="cd18794">
    <property type="entry name" value="SF2_C_RecQ"/>
    <property type="match status" value="1"/>
</dbReference>